<dbReference type="PANTHER" id="PTHR30349">
    <property type="entry name" value="PHAGE INTEGRASE-RELATED"/>
    <property type="match status" value="1"/>
</dbReference>
<evidence type="ECO:0000256" key="5">
    <source>
        <dbReference type="ARBA" id="ARBA00022908"/>
    </source>
</evidence>
<dbReference type="InterPro" id="IPR050090">
    <property type="entry name" value="Tyrosine_recombinase_XerCD"/>
</dbReference>
<reference evidence="12" key="1">
    <citation type="submission" date="2022-08" db="EMBL/GenBank/DDBJ databases">
        <title>Complete genome sequence of Mycoplasma cottewii type strain VIS.</title>
        <authorList>
            <person name="Spergser J."/>
        </authorList>
    </citation>
    <scope>NUCLEOTIDE SEQUENCE</scope>
    <source>
        <strain evidence="12">VIS</strain>
    </source>
</reference>
<keyword evidence="6 9" id="KW-0238">DNA-binding</keyword>
<dbReference type="InterPro" id="IPR002104">
    <property type="entry name" value="Integrase_catalytic"/>
</dbReference>
<comment type="subcellular location">
    <subcellularLocation>
        <location evidence="1">Cytoplasm</location>
    </subcellularLocation>
</comment>
<protein>
    <submittedName>
        <fullName evidence="12">Tyrosine-type recombinase/integrase</fullName>
    </submittedName>
</protein>
<keyword evidence="7" id="KW-0233">DNA recombination</keyword>
<evidence type="ECO:0000256" key="9">
    <source>
        <dbReference type="PROSITE-ProRule" id="PRU01248"/>
    </source>
</evidence>
<gene>
    <name evidence="12" type="ORF">NX779_01050</name>
</gene>
<name>A0ABY5TX09_9MOLU</name>
<evidence type="ECO:0000256" key="2">
    <source>
        <dbReference type="ARBA" id="ARBA00022490"/>
    </source>
</evidence>
<dbReference type="InterPro" id="IPR010998">
    <property type="entry name" value="Integrase_recombinase_N"/>
</dbReference>
<evidence type="ECO:0000256" key="4">
    <source>
        <dbReference type="ARBA" id="ARBA00022829"/>
    </source>
</evidence>
<accession>A0ABY5TX09</accession>
<keyword evidence="8" id="KW-0131">Cell cycle</keyword>
<evidence type="ECO:0000256" key="3">
    <source>
        <dbReference type="ARBA" id="ARBA00022618"/>
    </source>
</evidence>
<evidence type="ECO:0000256" key="1">
    <source>
        <dbReference type="ARBA" id="ARBA00004496"/>
    </source>
</evidence>
<keyword evidence="3" id="KW-0132">Cell division</keyword>
<sequence length="325" mass="38198">MKKTIKNILVEMQKHLNNKQLKELEEVLHLELHKLDQSNLCDEVLNTSDFVKLFIDAKKLEGCSIKTANYYLATIESMLNHIKKNVNEIETNDLRQYLSSYEEKKNLSKLTIDNIRRILSSFFSWLEDENYILKNPVRRIKKIKSPTVIKETYADEELEIMRDNVENLRDLALIDILSSTGMRVGELVKLNIEDINFQERECIVIGKGNKQRKVYFDTRTKIHLWNYINFRKDNNNALFISLKKPFQRLSINGVESRLKQIGKKLNIKKVHPHKFRRTLATLAIDKGMPIEQVQRLLGHEKIDTTLKYAMVKETNVKNSHKKYIG</sequence>
<dbReference type="PROSITE" id="PS51900">
    <property type="entry name" value="CB"/>
    <property type="match status" value="1"/>
</dbReference>
<dbReference type="Gene3D" id="1.10.150.130">
    <property type="match status" value="1"/>
</dbReference>
<dbReference type="InterPro" id="IPR044068">
    <property type="entry name" value="CB"/>
</dbReference>
<organism evidence="12 13">
    <name type="scientific">Mycoplasma cottewii</name>
    <dbReference type="NCBI Taxonomy" id="51364"/>
    <lineage>
        <taxon>Bacteria</taxon>
        <taxon>Bacillati</taxon>
        <taxon>Mycoplasmatota</taxon>
        <taxon>Mollicutes</taxon>
        <taxon>Mycoplasmataceae</taxon>
        <taxon>Mycoplasma</taxon>
    </lineage>
</organism>
<evidence type="ECO:0000259" key="11">
    <source>
        <dbReference type="PROSITE" id="PS51900"/>
    </source>
</evidence>
<dbReference type="InterPro" id="IPR011010">
    <property type="entry name" value="DNA_brk_join_enz"/>
</dbReference>
<dbReference type="PANTHER" id="PTHR30349:SF77">
    <property type="entry name" value="TYROSINE RECOMBINASE XERC"/>
    <property type="match status" value="1"/>
</dbReference>
<proteinExistence type="predicted"/>
<evidence type="ECO:0000256" key="6">
    <source>
        <dbReference type="ARBA" id="ARBA00023125"/>
    </source>
</evidence>
<dbReference type="EMBL" id="CP103424">
    <property type="protein sequence ID" value="UWD35218.1"/>
    <property type="molecule type" value="Genomic_DNA"/>
</dbReference>
<dbReference type="InterPro" id="IPR004107">
    <property type="entry name" value="Integrase_SAM-like_N"/>
</dbReference>
<keyword evidence="4" id="KW-0159">Chromosome partition</keyword>
<feature type="domain" description="Tyr recombinase" evidence="10">
    <location>
        <begin position="148"/>
        <end position="321"/>
    </location>
</feature>
<dbReference type="NCBIfam" id="NF040815">
    <property type="entry name" value="recomb_XerA_Arch"/>
    <property type="match status" value="1"/>
</dbReference>
<dbReference type="Gene3D" id="1.10.443.10">
    <property type="entry name" value="Intergrase catalytic core"/>
    <property type="match status" value="1"/>
</dbReference>
<dbReference type="RefSeq" id="WP_259430369.1">
    <property type="nucleotide sequence ID" value="NZ_CP103424.1"/>
</dbReference>
<dbReference type="Proteomes" id="UP001059819">
    <property type="component" value="Chromosome"/>
</dbReference>
<dbReference type="Pfam" id="PF13495">
    <property type="entry name" value="Phage_int_SAM_4"/>
    <property type="match status" value="1"/>
</dbReference>
<keyword evidence="5" id="KW-0229">DNA integration</keyword>
<evidence type="ECO:0000259" key="10">
    <source>
        <dbReference type="PROSITE" id="PS51898"/>
    </source>
</evidence>
<dbReference type="Pfam" id="PF00589">
    <property type="entry name" value="Phage_integrase"/>
    <property type="match status" value="1"/>
</dbReference>
<keyword evidence="13" id="KW-1185">Reference proteome</keyword>
<evidence type="ECO:0000313" key="12">
    <source>
        <dbReference type="EMBL" id="UWD35218.1"/>
    </source>
</evidence>
<keyword evidence="2" id="KW-0963">Cytoplasm</keyword>
<dbReference type="SUPFAM" id="SSF56349">
    <property type="entry name" value="DNA breaking-rejoining enzymes"/>
    <property type="match status" value="1"/>
</dbReference>
<feature type="domain" description="Core-binding (CB)" evidence="11">
    <location>
        <begin position="45"/>
        <end position="127"/>
    </location>
</feature>
<dbReference type="InterPro" id="IPR013762">
    <property type="entry name" value="Integrase-like_cat_sf"/>
</dbReference>
<evidence type="ECO:0000256" key="8">
    <source>
        <dbReference type="ARBA" id="ARBA00023306"/>
    </source>
</evidence>
<evidence type="ECO:0000256" key="7">
    <source>
        <dbReference type="ARBA" id="ARBA00023172"/>
    </source>
</evidence>
<evidence type="ECO:0000313" key="13">
    <source>
        <dbReference type="Proteomes" id="UP001059819"/>
    </source>
</evidence>
<dbReference type="PROSITE" id="PS51898">
    <property type="entry name" value="TYR_RECOMBINASE"/>
    <property type="match status" value="1"/>
</dbReference>